<dbReference type="Gene3D" id="3.30.300.30">
    <property type="match status" value="1"/>
</dbReference>
<evidence type="ECO:0000313" key="5">
    <source>
        <dbReference type="Proteomes" id="UP000288859"/>
    </source>
</evidence>
<dbReference type="InterPro" id="IPR025110">
    <property type="entry name" value="AMP-bd_C"/>
</dbReference>
<evidence type="ECO:0000259" key="2">
    <source>
        <dbReference type="Pfam" id="PF00501"/>
    </source>
</evidence>
<sequence>MAEYFRRLASYASQNRVAVVNPASSGTFPPRQYTYDELLSRVTVYREHLVTAAQRTQKTLKGARVGLMARPGVDFVAALLGVWSVEAIVVPICLTHPLQEITYTVTDSDQDFIIYDSEFWQTIKPLVKGRVGIDISSISQDATPNQIMDFSTFEWPVDSPCLIIYTSGTTGAPKGVVYTAQSSEYGFQSLEKTWQLRPSDWVLHVLPLHHGHGLNLSLLLPLWSGATVEFMTKFDESLVWQRFVDASLPPITVFMAVPTIWVKMIAYFDRRFGTDRGGENTKVEAKRYKHAAASLRLAISGSAALPGSIRDAWAGIANGYLLLERYGTTETGILYSGSLDPGGRILGSVGWPVDGVQTRLIASDGQDVSNVPNSMGEIQVKTAGLMKEYWRKPDAKSKDLTSDGWWKTGDLAMIKDEHQKATFIQGRASADIIKSGGYKISGLEIEAAMLQLPFVSEVAVVGVPDSVWGEMVAAICVPVKGREDELTVANVRAELRSLLAPYKLPQKVHLLQTMPRNAMGKVQKKTLREKCFPQMGNGVSAKL</sequence>
<dbReference type="Pfam" id="PF13193">
    <property type="entry name" value="AMP-binding_C"/>
    <property type="match status" value="1"/>
</dbReference>
<name>A0A438NF30_EXOME</name>
<dbReference type="Gene3D" id="3.40.50.12780">
    <property type="entry name" value="N-terminal domain of ligase-like"/>
    <property type="match status" value="1"/>
</dbReference>
<dbReference type="InterPro" id="IPR000873">
    <property type="entry name" value="AMP-dep_synth/lig_dom"/>
</dbReference>
<dbReference type="InterPro" id="IPR042099">
    <property type="entry name" value="ANL_N_sf"/>
</dbReference>
<dbReference type="PROSITE" id="PS00455">
    <property type="entry name" value="AMP_BINDING"/>
    <property type="match status" value="1"/>
</dbReference>
<evidence type="ECO:0000259" key="3">
    <source>
        <dbReference type="Pfam" id="PF13193"/>
    </source>
</evidence>
<dbReference type="EMBL" id="NAJM01000004">
    <property type="protein sequence ID" value="RVX74348.1"/>
    <property type="molecule type" value="Genomic_DNA"/>
</dbReference>
<evidence type="ECO:0008006" key="6">
    <source>
        <dbReference type="Google" id="ProtNLM"/>
    </source>
</evidence>
<feature type="domain" description="AMP-binding enzyme C-terminal" evidence="3">
    <location>
        <begin position="444"/>
        <end position="521"/>
    </location>
</feature>
<dbReference type="InterPro" id="IPR020845">
    <property type="entry name" value="AMP-binding_CS"/>
</dbReference>
<dbReference type="Pfam" id="PF00501">
    <property type="entry name" value="AMP-binding"/>
    <property type="match status" value="1"/>
</dbReference>
<dbReference type="AlphaFoldDB" id="A0A438NF30"/>
<evidence type="ECO:0000256" key="1">
    <source>
        <dbReference type="ARBA" id="ARBA00006432"/>
    </source>
</evidence>
<feature type="domain" description="AMP-dependent synthetase/ligase" evidence="2">
    <location>
        <begin position="14"/>
        <end position="390"/>
    </location>
</feature>
<dbReference type="InterPro" id="IPR045851">
    <property type="entry name" value="AMP-bd_C_sf"/>
</dbReference>
<comment type="similarity">
    <text evidence="1">Belongs to the ATP-dependent AMP-binding enzyme family.</text>
</comment>
<dbReference type="Proteomes" id="UP000288859">
    <property type="component" value="Unassembled WGS sequence"/>
</dbReference>
<organism evidence="4 5">
    <name type="scientific">Exophiala mesophila</name>
    <name type="common">Black yeast-like fungus</name>
    <dbReference type="NCBI Taxonomy" id="212818"/>
    <lineage>
        <taxon>Eukaryota</taxon>
        <taxon>Fungi</taxon>
        <taxon>Dikarya</taxon>
        <taxon>Ascomycota</taxon>
        <taxon>Pezizomycotina</taxon>
        <taxon>Eurotiomycetes</taxon>
        <taxon>Chaetothyriomycetidae</taxon>
        <taxon>Chaetothyriales</taxon>
        <taxon>Herpotrichiellaceae</taxon>
        <taxon>Exophiala</taxon>
    </lineage>
</organism>
<dbReference type="PANTHER" id="PTHR43201">
    <property type="entry name" value="ACYL-COA SYNTHETASE"/>
    <property type="match status" value="1"/>
</dbReference>
<comment type="caution">
    <text evidence="4">The sequence shown here is derived from an EMBL/GenBank/DDBJ whole genome shotgun (WGS) entry which is preliminary data.</text>
</comment>
<protein>
    <recommendedName>
        <fullName evidence="6">AMP-dependent synthetase/ligase domain-containing protein</fullName>
    </recommendedName>
</protein>
<gene>
    <name evidence="4" type="ORF">B0A52_01473</name>
</gene>
<dbReference type="SUPFAM" id="SSF56801">
    <property type="entry name" value="Acetyl-CoA synthetase-like"/>
    <property type="match status" value="1"/>
</dbReference>
<accession>A0A438NF30</accession>
<evidence type="ECO:0000313" key="4">
    <source>
        <dbReference type="EMBL" id="RVX74348.1"/>
    </source>
</evidence>
<dbReference type="PANTHER" id="PTHR43201:SF8">
    <property type="entry name" value="ACYL-COA SYNTHETASE FAMILY MEMBER 3"/>
    <property type="match status" value="1"/>
</dbReference>
<reference evidence="4 5" key="1">
    <citation type="submission" date="2017-03" db="EMBL/GenBank/DDBJ databases">
        <title>Genomes of endolithic fungi from Antarctica.</title>
        <authorList>
            <person name="Coleine C."/>
            <person name="Masonjones S."/>
            <person name="Stajich J.E."/>
        </authorList>
    </citation>
    <scope>NUCLEOTIDE SEQUENCE [LARGE SCALE GENOMIC DNA]</scope>
    <source>
        <strain evidence="4 5">CCFEE 6314</strain>
    </source>
</reference>
<dbReference type="GO" id="GO:0031956">
    <property type="term" value="F:medium-chain fatty acid-CoA ligase activity"/>
    <property type="evidence" value="ECO:0007669"/>
    <property type="project" value="TreeGrafter"/>
</dbReference>
<proteinExistence type="inferred from homology"/>
<dbReference type="GO" id="GO:0006631">
    <property type="term" value="P:fatty acid metabolic process"/>
    <property type="evidence" value="ECO:0007669"/>
    <property type="project" value="TreeGrafter"/>
</dbReference>
<dbReference type="OrthoDB" id="2962993at2759"/>
<dbReference type="VEuPathDB" id="FungiDB:PV10_02000"/>